<proteinExistence type="predicted"/>
<organism evidence="2 3">
    <name type="scientific">Suillus plorans</name>
    <dbReference type="NCBI Taxonomy" id="116603"/>
    <lineage>
        <taxon>Eukaryota</taxon>
        <taxon>Fungi</taxon>
        <taxon>Dikarya</taxon>
        <taxon>Basidiomycota</taxon>
        <taxon>Agaricomycotina</taxon>
        <taxon>Agaricomycetes</taxon>
        <taxon>Agaricomycetidae</taxon>
        <taxon>Boletales</taxon>
        <taxon>Suillineae</taxon>
        <taxon>Suillaceae</taxon>
        <taxon>Suillus</taxon>
    </lineage>
</organism>
<reference evidence="2" key="1">
    <citation type="journal article" date="2020" name="New Phytol.">
        <title>Comparative genomics reveals dynamic genome evolution in host specialist ectomycorrhizal fungi.</title>
        <authorList>
            <person name="Lofgren L.A."/>
            <person name="Nguyen N.H."/>
            <person name="Vilgalys R."/>
            <person name="Ruytinx J."/>
            <person name="Liao H.L."/>
            <person name="Branco S."/>
            <person name="Kuo A."/>
            <person name="LaButti K."/>
            <person name="Lipzen A."/>
            <person name="Andreopoulos W."/>
            <person name="Pangilinan J."/>
            <person name="Riley R."/>
            <person name="Hundley H."/>
            <person name="Na H."/>
            <person name="Barry K."/>
            <person name="Grigoriev I.V."/>
            <person name="Stajich J.E."/>
            <person name="Kennedy P.G."/>
        </authorList>
    </citation>
    <scope>NUCLEOTIDE SEQUENCE</scope>
    <source>
        <strain evidence="2">S12</strain>
    </source>
</reference>
<comment type="caution">
    <text evidence="2">The sequence shown here is derived from an EMBL/GenBank/DDBJ whole genome shotgun (WGS) entry which is preliminary data.</text>
</comment>
<evidence type="ECO:0000313" key="2">
    <source>
        <dbReference type="EMBL" id="KAG1800241.1"/>
    </source>
</evidence>
<dbReference type="Proteomes" id="UP000719766">
    <property type="component" value="Unassembled WGS sequence"/>
</dbReference>
<name>A0A9P7J2Y6_9AGAM</name>
<protein>
    <submittedName>
        <fullName evidence="2">Uncharacterized protein</fullName>
    </submittedName>
</protein>
<keyword evidence="3" id="KW-1185">Reference proteome</keyword>
<evidence type="ECO:0000256" key="1">
    <source>
        <dbReference type="SAM" id="Coils"/>
    </source>
</evidence>
<evidence type="ECO:0000313" key="3">
    <source>
        <dbReference type="Proteomes" id="UP000719766"/>
    </source>
</evidence>
<dbReference type="AlphaFoldDB" id="A0A9P7J2Y6"/>
<dbReference type="EMBL" id="JABBWE010000009">
    <property type="protein sequence ID" value="KAG1800241.1"/>
    <property type="molecule type" value="Genomic_DNA"/>
</dbReference>
<gene>
    <name evidence="2" type="ORF">HD556DRAFT_1305030</name>
</gene>
<dbReference type="RefSeq" id="XP_041164227.1">
    <property type="nucleotide sequence ID" value="XM_041299736.1"/>
</dbReference>
<dbReference type="GeneID" id="64593500"/>
<sequence>MTSYLVGTQKTNIVLITHQPQRRKLGTIKYIFGTEHEVSVVHQEWLSKPAKARGRPRIILDGLTEEQATHSLASLWTLTNNTNKAVTNERQERLQELRQREEDKEEQRNQALQDEEEAACLEERKKISINAVKDPKVSPVTKDEHLTWEEFNEAAAHIINYMRAHDWPVEQVSMFIQYWWHLAISTGQTWSLEEINQDLLLEAHKELFNEQCEKQTVMAIQVQQFREVSGPGSRLRGEEMS</sequence>
<keyword evidence="1" id="KW-0175">Coiled coil</keyword>
<accession>A0A9P7J2Y6</accession>
<feature type="coiled-coil region" evidence="1">
    <location>
        <begin position="84"/>
        <end position="124"/>
    </location>
</feature>